<evidence type="ECO:0000313" key="2">
    <source>
        <dbReference type="EMBL" id="GAA1718403.1"/>
    </source>
</evidence>
<comment type="caution">
    <text evidence="2">The sequence shown here is derived from an EMBL/GenBank/DDBJ whole genome shotgun (WGS) entry which is preliminary data.</text>
</comment>
<feature type="compositionally biased region" description="Basic residues" evidence="1">
    <location>
        <begin position="1"/>
        <end position="15"/>
    </location>
</feature>
<evidence type="ECO:0000313" key="3">
    <source>
        <dbReference type="Proteomes" id="UP001500383"/>
    </source>
</evidence>
<dbReference type="EMBL" id="BAAAQG010000020">
    <property type="protein sequence ID" value="GAA1718403.1"/>
    <property type="molecule type" value="Genomic_DNA"/>
</dbReference>
<keyword evidence="3" id="KW-1185">Reference proteome</keyword>
<organism evidence="2 3">
    <name type="scientific">Dietzia cercidiphylli</name>
    <dbReference type="NCBI Taxonomy" id="498199"/>
    <lineage>
        <taxon>Bacteria</taxon>
        <taxon>Bacillati</taxon>
        <taxon>Actinomycetota</taxon>
        <taxon>Actinomycetes</taxon>
        <taxon>Mycobacteriales</taxon>
        <taxon>Dietziaceae</taxon>
        <taxon>Dietzia</taxon>
    </lineage>
</organism>
<sequence>MPKSKGRKTKNTRSRNRVDPRASTTSTVAPSQALYLPLPYPAWQMSEVVATIQKVVPSLTEEVLLEMLLSHPLHLRDVDGAAHSITPLDLVGDDQASASDVLASLKVLHELGMLTWDATSRTHLFKESGHA</sequence>
<reference evidence="2 3" key="1">
    <citation type="journal article" date="2019" name="Int. J. Syst. Evol. Microbiol.">
        <title>The Global Catalogue of Microorganisms (GCM) 10K type strain sequencing project: providing services to taxonomists for standard genome sequencing and annotation.</title>
        <authorList>
            <consortium name="The Broad Institute Genomics Platform"/>
            <consortium name="The Broad Institute Genome Sequencing Center for Infectious Disease"/>
            <person name="Wu L."/>
            <person name="Ma J."/>
        </authorList>
    </citation>
    <scope>NUCLEOTIDE SEQUENCE [LARGE SCALE GENOMIC DNA]</scope>
    <source>
        <strain evidence="2 3">JCM 16002</strain>
    </source>
</reference>
<dbReference type="Proteomes" id="UP001500383">
    <property type="component" value="Unassembled WGS sequence"/>
</dbReference>
<accession>A0ABN2J5G1</accession>
<gene>
    <name evidence="2" type="ORF">GCM10009831_30490</name>
</gene>
<feature type="region of interest" description="Disordered" evidence="1">
    <location>
        <begin position="1"/>
        <end position="27"/>
    </location>
</feature>
<evidence type="ECO:0000256" key="1">
    <source>
        <dbReference type="SAM" id="MobiDB-lite"/>
    </source>
</evidence>
<protein>
    <submittedName>
        <fullName evidence="2">Uncharacterized protein</fullName>
    </submittedName>
</protein>
<proteinExistence type="predicted"/>
<name>A0ABN2J5G1_9ACTN</name>